<keyword evidence="4 6" id="KW-0067">ATP-binding</keyword>
<dbReference type="Proteomes" id="UP001380822">
    <property type="component" value="Unassembled WGS sequence"/>
</dbReference>
<keyword evidence="3" id="KW-0547">Nucleotide-binding</keyword>
<dbReference type="InterPro" id="IPR027417">
    <property type="entry name" value="P-loop_NTPase"/>
</dbReference>
<accession>A0ABU7ZRL4</accession>
<dbReference type="InterPro" id="IPR017871">
    <property type="entry name" value="ABC_transporter-like_CS"/>
</dbReference>
<feature type="domain" description="ABC transporter" evidence="5">
    <location>
        <begin position="4"/>
        <end position="192"/>
    </location>
</feature>
<evidence type="ECO:0000256" key="1">
    <source>
        <dbReference type="ARBA" id="ARBA00005417"/>
    </source>
</evidence>
<organism evidence="6 7">
    <name type="scientific">Pannonibacter anstelovis</name>
    <dbReference type="NCBI Taxonomy" id="3121537"/>
    <lineage>
        <taxon>Bacteria</taxon>
        <taxon>Pseudomonadati</taxon>
        <taxon>Pseudomonadota</taxon>
        <taxon>Alphaproteobacteria</taxon>
        <taxon>Hyphomicrobiales</taxon>
        <taxon>Stappiaceae</taxon>
        <taxon>Pannonibacter</taxon>
    </lineage>
</organism>
<dbReference type="InterPro" id="IPR050166">
    <property type="entry name" value="ABC_transporter_ATP-bind"/>
</dbReference>
<dbReference type="RefSeq" id="WP_334252534.1">
    <property type="nucleotide sequence ID" value="NZ_JBAKBE010000010.1"/>
</dbReference>
<name>A0ABU7ZRL4_9HYPH</name>
<evidence type="ECO:0000313" key="7">
    <source>
        <dbReference type="Proteomes" id="UP001380822"/>
    </source>
</evidence>
<dbReference type="EMBL" id="JBAKBE010000010">
    <property type="protein sequence ID" value="MEH0097870.1"/>
    <property type="molecule type" value="Genomic_DNA"/>
</dbReference>
<evidence type="ECO:0000259" key="5">
    <source>
        <dbReference type="PROSITE" id="PS50893"/>
    </source>
</evidence>
<comment type="caution">
    <text evidence="6">The sequence shown here is derived from an EMBL/GenBank/DDBJ whole genome shotgun (WGS) entry which is preliminary data.</text>
</comment>
<dbReference type="PROSITE" id="PS50893">
    <property type="entry name" value="ABC_TRANSPORTER_2"/>
    <property type="match status" value="1"/>
</dbReference>
<dbReference type="PANTHER" id="PTHR42788:SF19">
    <property type="entry name" value="ALIPHATIC SULFONATES IMPORT ATP-BINDING PROTEIN SSUB 2"/>
    <property type="match status" value="1"/>
</dbReference>
<dbReference type="GO" id="GO:0005524">
    <property type="term" value="F:ATP binding"/>
    <property type="evidence" value="ECO:0007669"/>
    <property type="project" value="UniProtKB-KW"/>
</dbReference>
<keyword evidence="2" id="KW-0813">Transport</keyword>
<comment type="similarity">
    <text evidence="1">Belongs to the ABC transporter superfamily.</text>
</comment>
<evidence type="ECO:0000256" key="4">
    <source>
        <dbReference type="ARBA" id="ARBA00022840"/>
    </source>
</evidence>
<evidence type="ECO:0000313" key="6">
    <source>
        <dbReference type="EMBL" id="MEH0097870.1"/>
    </source>
</evidence>
<reference evidence="6 7" key="1">
    <citation type="submission" date="2024-02" db="EMBL/GenBank/DDBJ databases">
        <title>A new putative Pannonibacter species isolated from two cases of bloodstream infections in paediatric patients.</title>
        <authorList>
            <person name="Castellana S."/>
            <person name="De Laurentiis V."/>
            <person name="Grassi M."/>
            <person name="De Leonardis F."/>
            <person name="Mosca A."/>
            <person name="De Carlo C."/>
            <person name="Sparapano E."/>
            <person name="Ronga L."/>
            <person name="Santacroce L."/>
            <person name="Chironna M."/>
            <person name="De Robertis A."/>
            <person name="Bianco A."/>
            <person name="Del Sambro L."/>
            <person name="Capozzi L."/>
            <person name="Parisi A."/>
        </authorList>
    </citation>
    <scope>NUCLEOTIDE SEQUENCE [LARGE SCALE GENOMIC DNA]</scope>
    <source>
        <strain evidence="6 7">Pt2</strain>
    </source>
</reference>
<sequence>MSLFACDKIGLQFPGRPAPAFSCISLAIETGDCLHITGPSGAGKTSLMRVIAGLTKPTSGRIIARPKRIGMAFAEPRLIGGLSVLDNLRFVAPRSTSEAEALLAALDIAAFAKTPASSLSKGQAQRAALVRALLVHPEVLLLDEALSGLDQSAWALARSLIEEQHLRENMAIVEITHDVSRTVSRGGKTLQLT</sequence>
<dbReference type="PROSITE" id="PS00211">
    <property type="entry name" value="ABC_TRANSPORTER_1"/>
    <property type="match status" value="1"/>
</dbReference>
<gene>
    <name evidence="6" type="ORF">V6L76_16535</name>
</gene>
<protein>
    <submittedName>
        <fullName evidence="6">ATP-binding cassette domain-containing protein</fullName>
    </submittedName>
</protein>
<evidence type="ECO:0000256" key="3">
    <source>
        <dbReference type="ARBA" id="ARBA00022741"/>
    </source>
</evidence>
<proteinExistence type="inferred from homology"/>
<dbReference type="PANTHER" id="PTHR42788">
    <property type="entry name" value="TAURINE IMPORT ATP-BINDING PROTEIN-RELATED"/>
    <property type="match status" value="1"/>
</dbReference>
<dbReference type="InterPro" id="IPR003439">
    <property type="entry name" value="ABC_transporter-like_ATP-bd"/>
</dbReference>
<dbReference type="Pfam" id="PF00005">
    <property type="entry name" value="ABC_tran"/>
    <property type="match status" value="1"/>
</dbReference>
<dbReference type="SUPFAM" id="SSF52540">
    <property type="entry name" value="P-loop containing nucleoside triphosphate hydrolases"/>
    <property type="match status" value="1"/>
</dbReference>
<dbReference type="Gene3D" id="3.40.50.300">
    <property type="entry name" value="P-loop containing nucleotide triphosphate hydrolases"/>
    <property type="match status" value="1"/>
</dbReference>
<dbReference type="SMART" id="SM00382">
    <property type="entry name" value="AAA"/>
    <property type="match status" value="1"/>
</dbReference>
<dbReference type="InterPro" id="IPR003593">
    <property type="entry name" value="AAA+_ATPase"/>
</dbReference>
<evidence type="ECO:0000256" key="2">
    <source>
        <dbReference type="ARBA" id="ARBA00022448"/>
    </source>
</evidence>
<keyword evidence="7" id="KW-1185">Reference proteome</keyword>